<dbReference type="GO" id="GO:0008270">
    <property type="term" value="F:zinc ion binding"/>
    <property type="evidence" value="ECO:0007669"/>
    <property type="project" value="UniProtKB-KW"/>
</dbReference>
<dbReference type="FunFam" id="3.30.160.60:FF:000671">
    <property type="entry name" value="Zinc finger protein 26"/>
    <property type="match status" value="1"/>
</dbReference>
<dbReference type="PANTHER" id="PTHR24394">
    <property type="entry name" value="ZINC FINGER PROTEIN"/>
    <property type="match status" value="1"/>
</dbReference>
<dbReference type="SUPFAM" id="SSF57667">
    <property type="entry name" value="beta-beta-alpha zinc fingers"/>
    <property type="match status" value="2"/>
</dbReference>
<dbReference type="GeneTree" id="ENSGT01030000234576"/>
<evidence type="ECO:0000256" key="5">
    <source>
        <dbReference type="ARBA" id="ARBA00022833"/>
    </source>
</evidence>
<keyword evidence="2" id="KW-0479">Metal-binding</keyword>
<gene>
    <name evidence="10" type="primary">si:ch211-89o9.6</name>
</gene>
<reference evidence="10" key="2">
    <citation type="submission" date="2025-08" db="UniProtKB">
        <authorList>
            <consortium name="Ensembl"/>
        </authorList>
    </citation>
    <scope>IDENTIFICATION</scope>
</reference>
<evidence type="ECO:0000259" key="9">
    <source>
        <dbReference type="PROSITE" id="PS50157"/>
    </source>
</evidence>
<name>A0AAY4A5I3_9TELE</name>
<feature type="domain" description="C2H2-type" evidence="9">
    <location>
        <begin position="549"/>
        <end position="576"/>
    </location>
</feature>
<keyword evidence="11" id="KW-1185">Reference proteome</keyword>
<dbReference type="GO" id="GO:0005634">
    <property type="term" value="C:nucleus"/>
    <property type="evidence" value="ECO:0007669"/>
    <property type="project" value="UniProtKB-SubCell"/>
</dbReference>
<accession>A0AAY4A5I3</accession>
<feature type="region of interest" description="Disordered" evidence="8">
    <location>
        <begin position="340"/>
        <end position="360"/>
    </location>
</feature>
<evidence type="ECO:0000256" key="1">
    <source>
        <dbReference type="ARBA" id="ARBA00004123"/>
    </source>
</evidence>
<feature type="region of interest" description="Disordered" evidence="8">
    <location>
        <begin position="452"/>
        <end position="481"/>
    </location>
</feature>
<dbReference type="AlphaFoldDB" id="A0AAY4A5I3"/>
<dbReference type="Gene3D" id="3.30.160.60">
    <property type="entry name" value="Classic Zinc Finger"/>
    <property type="match status" value="3"/>
</dbReference>
<proteinExistence type="predicted"/>
<comment type="subcellular location">
    <subcellularLocation>
        <location evidence="1">Nucleus</location>
    </subcellularLocation>
</comment>
<reference evidence="10 11" key="1">
    <citation type="submission" date="2020-06" db="EMBL/GenBank/DDBJ databases">
        <authorList>
            <consortium name="Wellcome Sanger Institute Data Sharing"/>
        </authorList>
    </citation>
    <scope>NUCLEOTIDE SEQUENCE [LARGE SCALE GENOMIC DNA]</scope>
</reference>
<organism evidence="10 11">
    <name type="scientific">Denticeps clupeoides</name>
    <name type="common">denticle herring</name>
    <dbReference type="NCBI Taxonomy" id="299321"/>
    <lineage>
        <taxon>Eukaryota</taxon>
        <taxon>Metazoa</taxon>
        <taxon>Chordata</taxon>
        <taxon>Craniata</taxon>
        <taxon>Vertebrata</taxon>
        <taxon>Euteleostomi</taxon>
        <taxon>Actinopterygii</taxon>
        <taxon>Neopterygii</taxon>
        <taxon>Teleostei</taxon>
        <taxon>Clupei</taxon>
        <taxon>Clupeiformes</taxon>
        <taxon>Denticipitoidei</taxon>
        <taxon>Denticipitidae</taxon>
        <taxon>Denticeps</taxon>
    </lineage>
</organism>
<evidence type="ECO:0000256" key="7">
    <source>
        <dbReference type="PROSITE-ProRule" id="PRU00042"/>
    </source>
</evidence>
<dbReference type="PANTHER" id="PTHR24394:SF58">
    <property type="entry name" value="ZINC FINGER AND BTB DOMAIN CONTAINING 33"/>
    <property type="match status" value="1"/>
</dbReference>
<reference evidence="10" key="3">
    <citation type="submission" date="2025-09" db="UniProtKB">
        <authorList>
            <consortium name="Ensembl"/>
        </authorList>
    </citation>
    <scope>IDENTIFICATION</scope>
</reference>
<dbReference type="PROSITE" id="PS50157">
    <property type="entry name" value="ZINC_FINGER_C2H2_2"/>
    <property type="match status" value="3"/>
</dbReference>
<evidence type="ECO:0000313" key="11">
    <source>
        <dbReference type="Proteomes" id="UP000694580"/>
    </source>
</evidence>
<protein>
    <recommendedName>
        <fullName evidence="9">C2H2-type domain-containing protein</fullName>
    </recommendedName>
</protein>
<dbReference type="Proteomes" id="UP000694580">
    <property type="component" value="Chromosome 4"/>
</dbReference>
<keyword evidence="4 7" id="KW-0863">Zinc-finger</keyword>
<dbReference type="SMART" id="SM00355">
    <property type="entry name" value="ZnF_C2H2"/>
    <property type="match status" value="3"/>
</dbReference>
<evidence type="ECO:0000256" key="2">
    <source>
        <dbReference type="ARBA" id="ARBA00022723"/>
    </source>
</evidence>
<dbReference type="InterPro" id="IPR013087">
    <property type="entry name" value="Znf_C2H2_type"/>
</dbReference>
<dbReference type="Ensembl" id="ENSDCDT00010004411.1">
    <property type="protein sequence ID" value="ENSDCDP00010004257.1"/>
    <property type="gene ID" value="ENSDCDG00010001889.1"/>
</dbReference>
<feature type="domain" description="C2H2-type" evidence="9">
    <location>
        <begin position="521"/>
        <end position="548"/>
    </location>
</feature>
<keyword evidence="6" id="KW-0539">Nucleus</keyword>
<dbReference type="InterPro" id="IPR036236">
    <property type="entry name" value="Znf_C2H2_sf"/>
</dbReference>
<dbReference type="FunFam" id="3.30.160.60:FF:002343">
    <property type="entry name" value="Zinc finger protein 33A"/>
    <property type="match status" value="1"/>
</dbReference>
<feature type="domain" description="C2H2-type" evidence="9">
    <location>
        <begin position="577"/>
        <end position="604"/>
    </location>
</feature>
<dbReference type="FunFam" id="3.30.160.60:FF:000478">
    <property type="entry name" value="Zinc finger protein 133"/>
    <property type="match status" value="1"/>
</dbReference>
<dbReference type="PROSITE" id="PS00028">
    <property type="entry name" value="ZINC_FINGER_C2H2_1"/>
    <property type="match status" value="2"/>
</dbReference>
<dbReference type="Pfam" id="PF00096">
    <property type="entry name" value="zf-C2H2"/>
    <property type="match status" value="2"/>
</dbReference>
<keyword evidence="3" id="KW-0677">Repeat</keyword>
<evidence type="ECO:0000256" key="6">
    <source>
        <dbReference type="ARBA" id="ARBA00023242"/>
    </source>
</evidence>
<dbReference type="GO" id="GO:0000981">
    <property type="term" value="F:DNA-binding transcription factor activity, RNA polymerase II-specific"/>
    <property type="evidence" value="ECO:0007669"/>
    <property type="project" value="TreeGrafter"/>
</dbReference>
<keyword evidence="5" id="KW-0862">Zinc</keyword>
<evidence type="ECO:0000256" key="4">
    <source>
        <dbReference type="ARBA" id="ARBA00022771"/>
    </source>
</evidence>
<sequence length="604" mass="67225">MSSRLAFQTQLASIMEVLANAAVAEICKLVDDDYAVIHLQMSQCQRENKALKRKLHLLELRMARGCAERRIRENSLNSRLSRVHVNANISFNEKYRGSSTVSEHFVNEDDVYDKRVDAGLWDDGQSSRENPNARTSVATKSKYIDSQSGQETLLVKDEIVENDQDDGSTQDVLKDRAVGTEGKGTLGFEDIQATSSKSLEEHSRIQHHVVEPEDVEDGDPDVLFIKEENLEEEELKKRDMHRGMSVQEEVVESSTNDCMAGITSDQNSPSEPVVACSTREFLDQEHSRADEEDQDEISIISQGGAVIRADDIKDTMCPQEGTPRTCKSSVTQEPVWDLTETDNTPKETQNNESVHRRTKGNHRAALDYSLYERPGKTTCWTTNSPAPPGQPSCTYNSSNIEQDQECLIVHAGTQPRAQLRRVDDVSSSRPLGITRSNVPAARLSGWSRTSFLSGSHTHMQGSDQSEQIQSEGATTTCHPSQNTQRVALNSLPGVGSFAQFNSPSLMTPLLQHTDRVKTKRFVCRFCGKGFAGQSNLESHQRVHTGEKPFRCATCGKPFSEAGNLKKHQRVHTGEKPFTCTRCGKRFAWICNLRTHQQSVACGGL</sequence>
<evidence type="ECO:0000256" key="3">
    <source>
        <dbReference type="ARBA" id="ARBA00022737"/>
    </source>
</evidence>
<evidence type="ECO:0000313" key="10">
    <source>
        <dbReference type="Ensembl" id="ENSDCDP00010004257.1"/>
    </source>
</evidence>
<evidence type="ECO:0000256" key="8">
    <source>
        <dbReference type="SAM" id="MobiDB-lite"/>
    </source>
</evidence>